<feature type="transmembrane region" description="Helical" evidence="2">
    <location>
        <begin position="37"/>
        <end position="59"/>
    </location>
</feature>
<organism evidence="3">
    <name type="scientific">viral metagenome</name>
    <dbReference type="NCBI Taxonomy" id="1070528"/>
    <lineage>
        <taxon>unclassified sequences</taxon>
        <taxon>metagenomes</taxon>
        <taxon>organismal metagenomes</taxon>
    </lineage>
</organism>
<keyword evidence="2" id="KW-1133">Transmembrane helix</keyword>
<evidence type="ECO:0000313" key="3">
    <source>
        <dbReference type="EMBL" id="QJA94008.1"/>
    </source>
</evidence>
<name>A0A6M3LM09_9ZZZZ</name>
<evidence type="ECO:0000256" key="2">
    <source>
        <dbReference type="SAM" id="Phobius"/>
    </source>
</evidence>
<evidence type="ECO:0000256" key="1">
    <source>
        <dbReference type="SAM" id="MobiDB-lite"/>
    </source>
</evidence>
<proteinExistence type="predicted"/>
<protein>
    <submittedName>
        <fullName evidence="3">Uncharacterized protein</fullName>
    </submittedName>
</protein>
<keyword evidence="2" id="KW-0812">Transmembrane</keyword>
<feature type="region of interest" description="Disordered" evidence="1">
    <location>
        <begin position="68"/>
        <end position="99"/>
    </location>
</feature>
<sequence length="99" mass="11032">MSDINNINLPNGCTLYWEDNEVGGRIYFSDEVGGGVFVWDTSLICASTLLAAIVMEEYFRFDEIHKKKKSECSSDGRAPGPGPGGRRFKPCHSDQKRKS</sequence>
<gene>
    <name evidence="3" type="ORF">MM415B04033_0011</name>
</gene>
<dbReference type="EMBL" id="MT143195">
    <property type="protein sequence ID" value="QJA94008.1"/>
    <property type="molecule type" value="Genomic_DNA"/>
</dbReference>
<accession>A0A6M3LM09</accession>
<keyword evidence="2" id="KW-0472">Membrane</keyword>
<dbReference type="AlphaFoldDB" id="A0A6M3LM09"/>
<reference evidence="3" key="1">
    <citation type="submission" date="2020-03" db="EMBL/GenBank/DDBJ databases">
        <title>The deep terrestrial virosphere.</title>
        <authorList>
            <person name="Holmfeldt K."/>
            <person name="Nilsson E."/>
            <person name="Simone D."/>
            <person name="Lopez-Fernandez M."/>
            <person name="Wu X."/>
            <person name="de Brujin I."/>
            <person name="Lundin D."/>
            <person name="Andersson A."/>
            <person name="Bertilsson S."/>
            <person name="Dopson M."/>
        </authorList>
    </citation>
    <scope>NUCLEOTIDE SEQUENCE</scope>
    <source>
        <strain evidence="3">MM415B04033</strain>
    </source>
</reference>